<evidence type="ECO:0000259" key="5">
    <source>
        <dbReference type="PROSITE" id="PS50089"/>
    </source>
</evidence>
<dbReference type="GeneID" id="110414396"/>
<evidence type="ECO:0000256" key="1">
    <source>
        <dbReference type="ARBA" id="ARBA00022723"/>
    </source>
</evidence>
<dbReference type="GO" id="GO:0061630">
    <property type="term" value="F:ubiquitin protein ligase activity"/>
    <property type="evidence" value="ECO:0007669"/>
    <property type="project" value="TreeGrafter"/>
</dbReference>
<dbReference type="RefSeq" id="XP_021281232.1">
    <property type="nucleotide sequence ID" value="XM_021425557.1"/>
</dbReference>
<reference evidence="7" key="1">
    <citation type="submission" date="2025-08" db="UniProtKB">
        <authorList>
            <consortium name="RefSeq"/>
        </authorList>
    </citation>
    <scope>IDENTIFICATION</scope>
    <source>
        <tissue evidence="7">Leaf</tissue>
    </source>
</reference>
<dbReference type="GO" id="GO:0008270">
    <property type="term" value="F:zinc ion binding"/>
    <property type="evidence" value="ECO:0007669"/>
    <property type="project" value="UniProtKB-KW"/>
</dbReference>
<keyword evidence="2 4" id="KW-0863">Zinc-finger</keyword>
<dbReference type="AlphaFoldDB" id="A0A6J1A250"/>
<dbReference type="PANTHER" id="PTHR45969">
    <property type="entry name" value="RING ZINC FINGER PROTEIN-RELATED"/>
    <property type="match status" value="1"/>
</dbReference>
<evidence type="ECO:0000256" key="2">
    <source>
        <dbReference type="ARBA" id="ARBA00022771"/>
    </source>
</evidence>
<gene>
    <name evidence="7" type="primary">LOC110414396</name>
</gene>
<dbReference type="PANTHER" id="PTHR45969:SF22">
    <property type="entry name" value="E3 UBIQUITIN-PROTEIN LIGASE RHA1B-LIKE"/>
    <property type="match status" value="1"/>
</dbReference>
<dbReference type="Proteomes" id="UP000504621">
    <property type="component" value="Unplaced"/>
</dbReference>
<dbReference type="Pfam" id="PF13639">
    <property type="entry name" value="zf-RING_2"/>
    <property type="match status" value="1"/>
</dbReference>
<feature type="domain" description="RING-type" evidence="5">
    <location>
        <begin position="112"/>
        <end position="155"/>
    </location>
</feature>
<organism evidence="6 7">
    <name type="scientific">Herrania umbratica</name>
    <dbReference type="NCBI Taxonomy" id="108875"/>
    <lineage>
        <taxon>Eukaryota</taxon>
        <taxon>Viridiplantae</taxon>
        <taxon>Streptophyta</taxon>
        <taxon>Embryophyta</taxon>
        <taxon>Tracheophyta</taxon>
        <taxon>Spermatophyta</taxon>
        <taxon>Magnoliopsida</taxon>
        <taxon>eudicotyledons</taxon>
        <taxon>Gunneridae</taxon>
        <taxon>Pentapetalae</taxon>
        <taxon>rosids</taxon>
        <taxon>malvids</taxon>
        <taxon>Malvales</taxon>
        <taxon>Malvaceae</taxon>
        <taxon>Byttnerioideae</taxon>
        <taxon>Herrania</taxon>
    </lineage>
</organism>
<dbReference type="SMART" id="SM00184">
    <property type="entry name" value="RING"/>
    <property type="match status" value="1"/>
</dbReference>
<evidence type="ECO:0000256" key="3">
    <source>
        <dbReference type="ARBA" id="ARBA00022833"/>
    </source>
</evidence>
<evidence type="ECO:0000313" key="6">
    <source>
        <dbReference type="Proteomes" id="UP000504621"/>
    </source>
</evidence>
<dbReference type="PROSITE" id="PS50089">
    <property type="entry name" value="ZF_RING_2"/>
    <property type="match status" value="1"/>
</dbReference>
<keyword evidence="3" id="KW-0862">Zinc</keyword>
<proteinExistence type="predicted"/>
<evidence type="ECO:0000313" key="7">
    <source>
        <dbReference type="RefSeq" id="XP_021281232.1"/>
    </source>
</evidence>
<keyword evidence="6" id="KW-1185">Reference proteome</keyword>
<dbReference type="SUPFAM" id="SSF57850">
    <property type="entry name" value="RING/U-box"/>
    <property type="match status" value="1"/>
</dbReference>
<keyword evidence="1" id="KW-0479">Metal-binding</keyword>
<dbReference type="Gene3D" id="3.30.40.10">
    <property type="entry name" value="Zinc/RING finger domain, C3HC4 (zinc finger)"/>
    <property type="match status" value="1"/>
</dbReference>
<dbReference type="InterPro" id="IPR001841">
    <property type="entry name" value="Znf_RING"/>
</dbReference>
<dbReference type="OrthoDB" id="8062037at2759"/>
<evidence type="ECO:0000256" key="4">
    <source>
        <dbReference type="PROSITE-ProRule" id="PRU00175"/>
    </source>
</evidence>
<name>A0A6J1A250_9ROSI</name>
<sequence>MIQPFNSIKFSQLMVITLLTHLLTHLKFVLMVKDFGWCQVQKLSKLFLEHGSSYHQDQQGFAEADDEERPSPALVPVPFMSHVVSTLIKTKLPVVEFSRSKLQGIGEQSVVCAICLACIKASEEIRELANCSHAYHRECVDGWVDQGHGTCPLCRVKLLPCQADGDAIKGEKDPWRSERFAYLFGEDYLFDTC</sequence>
<protein>
    <submittedName>
        <fullName evidence="7">Probable E3 ubiquitin-protein ligase RHA1A</fullName>
    </submittedName>
</protein>
<accession>A0A6J1A250</accession>
<dbReference type="GO" id="GO:0016567">
    <property type="term" value="P:protein ubiquitination"/>
    <property type="evidence" value="ECO:0007669"/>
    <property type="project" value="TreeGrafter"/>
</dbReference>
<dbReference type="InterPro" id="IPR013083">
    <property type="entry name" value="Znf_RING/FYVE/PHD"/>
</dbReference>